<gene>
    <name evidence="1" type="ORF">SAMN05216232_3097</name>
</gene>
<dbReference type="Proteomes" id="UP000198733">
    <property type="component" value="Unassembled WGS sequence"/>
</dbReference>
<name>A0A1H9I979_9BACI</name>
<dbReference type="EMBL" id="FOEH01000005">
    <property type="protein sequence ID" value="SEQ71109.1"/>
    <property type="molecule type" value="Genomic_DNA"/>
</dbReference>
<dbReference type="InterPro" id="IPR025352">
    <property type="entry name" value="DUF4256"/>
</dbReference>
<evidence type="ECO:0008006" key="3">
    <source>
        <dbReference type="Google" id="ProtNLM"/>
    </source>
</evidence>
<evidence type="ECO:0000313" key="1">
    <source>
        <dbReference type="EMBL" id="SEQ71109.1"/>
    </source>
</evidence>
<proteinExistence type="predicted"/>
<sequence length="242" mass="28164">MDTGLISPPYGAAISLWIGFGQIVEEWIYLINYCKLNLHNYLNDLLTIMIKGETNMSNKRELSLEQREELLQALKARFEKNMHRHEDLEWADVQAKLDTNPEKLWSLNEMEKTAGEPDVVGHDKKKDEYIFYDCSTESPKGRRSICYDREALESRKKHKPENNAMDMAADMGIELLTEEEYRALQELENFDKKTSSWVQTPSDIRKLGGALFCDYRFGHVFTYHNGAESYYGARGFRGMLRI</sequence>
<accession>A0A1H9I979</accession>
<reference evidence="1 2" key="1">
    <citation type="submission" date="2016-10" db="EMBL/GenBank/DDBJ databases">
        <authorList>
            <person name="Varghese N."/>
            <person name="Submissions S."/>
        </authorList>
    </citation>
    <scope>NUCLEOTIDE SEQUENCE [LARGE SCALE GENOMIC DNA]</scope>
    <source>
        <strain evidence="1 2">CGMCC 1.7734</strain>
    </source>
</reference>
<evidence type="ECO:0000313" key="2">
    <source>
        <dbReference type="Proteomes" id="UP000198733"/>
    </source>
</evidence>
<protein>
    <recommendedName>
        <fullName evidence="3">DUF4256 domain-containing protein</fullName>
    </recommendedName>
</protein>
<organism evidence="1 2">
    <name type="scientific">Virgibacillus subterraneus</name>
    <dbReference type="NCBI Taxonomy" id="621109"/>
    <lineage>
        <taxon>Bacteria</taxon>
        <taxon>Bacillati</taxon>
        <taxon>Bacillota</taxon>
        <taxon>Bacilli</taxon>
        <taxon>Bacillales</taxon>
        <taxon>Bacillaceae</taxon>
        <taxon>Virgibacillus</taxon>
    </lineage>
</organism>
<comment type="caution">
    <text evidence="1">The sequence shown here is derived from an EMBL/GenBank/DDBJ whole genome shotgun (WGS) entry which is preliminary data.</text>
</comment>
<keyword evidence="2" id="KW-1185">Reference proteome</keyword>
<dbReference type="Pfam" id="PF14066">
    <property type="entry name" value="DUF4256"/>
    <property type="match status" value="1"/>
</dbReference>